<dbReference type="Gene3D" id="3.60.21.10">
    <property type="match status" value="1"/>
</dbReference>
<name>A0A395HG80_9EURO</name>
<gene>
    <name evidence="2" type="ORF">BO80DRAFT_2037</name>
</gene>
<keyword evidence="3" id="KW-1185">Reference proteome</keyword>
<evidence type="ECO:0000259" key="1">
    <source>
        <dbReference type="Pfam" id="PF00149"/>
    </source>
</evidence>
<dbReference type="RefSeq" id="XP_025580462.1">
    <property type="nucleotide sequence ID" value="XM_025714226.1"/>
</dbReference>
<reference evidence="2 3" key="1">
    <citation type="submission" date="2018-02" db="EMBL/GenBank/DDBJ databases">
        <title>The genomes of Aspergillus section Nigri reveals drivers in fungal speciation.</title>
        <authorList>
            <consortium name="DOE Joint Genome Institute"/>
            <person name="Vesth T.C."/>
            <person name="Nybo J."/>
            <person name="Theobald S."/>
            <person name="Brandl J."/>
            <person name="Frisvad J.C."/>
            <person name="Nielsen K.F."/>
            <person name="Lyhne E.K."/>
            <person name="Kogle M.E."/>
            <person name="Kuo A."/>
            <person name="Riley R."/>
            <person name="Clum A."/>
            <person name="Nolan M."/>
            <person name="Lipzen A."/>
            <person name="Salamov A."/>
            <person name="Henrissat B."/>
            <person name="Wiebenga A."/>
            <person name="De vries R.P."/>
            <person name="Grigoriev I.V."/>
            <person name="Mortensen U.H."/>
            <person name="Andersen M.R."/>
            <person name="Baker S.E."/>
        </authorList>
    </citation>
    <scope>NUCLEOTIDE SEQUENCE [LARGE SCALE GENOMIC DNA]</scope>
    <source>
        <strain evidence="2 3">CBS 121593</strain>
    </source>
</reference>
<dbReference type="GeneID" id="37219091"/>
<dbReference type="InterPro" id="IPR029052">
    <property type="entry name" value="Metallo-depent_PP-like"/>
</dbReference>
<dbReference type="Proteomes" id="UP000249402">
    <property type="component" value="Unassembled WGS sequence"/>
</dbReference>
<sequence length="396" mass="43450">MRRKTRFVCVSDTHAYTPSEAGFKLPAGDVLIHAGDLTNHGSSAELRKTMSWIATAEFEVKIIICGNHDITLDPGFYAEYGSRFHGQHLEDTQKCIEIVTQASPSIVYLRHQSALVRLTRPNGPNTVFKIFGSPYSQSPGTWAYGYESSDSAALWNIIPLDTDIIVTHTPPYSHCDSRTEGISVGCKALRSTLSKVRPLLAICGHVHESRGSERVRWHPRAASAAAAAAIVDEPSQEDEIIRDILPPSGSRKQSLVDLTGKKAPKLDNDHFAINNIRTPISRLFEPSQNVLLLPSSERSLERLQSSGAEQPTSSSLSSCLKDIQSSDKDGLYPQRRETCIVNAAIMATSWPHRGGKRFHAPIVVDLELPVWNEEKEGTASRGLSIVPHPFAPESSG</sequence>
<dbReference type="OrthoDB" id="630188at2759"/>
<dbReference type="InterPro" id="IPR051693">
    <property type="entry name" value="UPF0046_metallophosphoest"/>
</dbReference>
<feature type="domain" description="Calcineurin-like phosphoesterase" evidence="1">
    <location>
        <begin position="6"/>
        <end position="208"/>
    </location>
</feature>
<dbReference type="GO" id="GO:0016787">
    <property type="term" value="F:hydrolase activity"/>
    <property type="evidence" value="ECO:0007669"/>
    <property type="project" value="InterPro"/>
</dbReference>
<protein>
    <submittedName>
        <fullName evidence="2">Ser/Thr protein phosphatase family protein</fullName>
    </submittedName>
</protein>
<dbReference type="VEuPathDB" id="FungiDB:BO80DRAFT_2037"/>
<dbReference type="EMBL" id="KZ824419">
    <property type="protein sequence ID" value="RAL06135.1"/>
    <property type="molecule type" value="Genomic_DNA"/>
</dbReference>
<accession>A0A395HG80</accession>
<proteinExistence type="predicted"/>
<dbReference type="CDD" id="cd07379">
    <property type="entry name" value="MPP_239FB"/>
    <property type="match status" value="1"/>
</dbReference>
<dbReference type="AlphaFoldDB" id="A0A395HG80"/>
<evidence type="ECO:0000313" key="3">
    <source>
        <dbReference type="Proteomes" id="UP000249402"/>
    </source>
</evidence>
<organism evidence="2 3">
    <name type="scientific">Aspergillus ibericus CBS 121593</name>
    <dbReference type="NCBI Taxonomy" id="1448316"/>
    <lineage>
        <taxon>Eukaryota</taxon>
        <taxon>Fungi</taxon>
        <taxon>Dikarya</taxon>
        <taxon>Ascomycota</taxon>
        <taxon>Pezizomycotina</taxon>
        <taxon>Eurotiomycetes</taxon>
        <taxon>Eurotiomycetidae</taxon>
        <taxon>Eurotiales</taxon>
        <taxon>Aspergillaceae</taxon>
        <taxon>Aspergillus</taxon>
        <taxon>Aspergillus subgen. Circumdati</taxon>
    </lineage>
</organism>
<dbReference type="SUPFAM" id="SSF56300">
    <property type="entry name" value="Metallo-dependent phosphatases"/>
    <property type="match status" value="1"/>
</dbReference>
<dbReference type="InterPro" id="IPR004843">
    <property type="entry name" value="Calcineurin-like_PHP"/>
</dbReference>
<dbReference type="Pfam" id="PF00149">
    <property type="entry name" value="Metallophos"/>
    <property type="match status" value="1"/>
</dbReference>
<dbReference type="PANTHER" id="PTHR12905:SF16">
    <property type="entry name" value="SER_THR PROTEIN PHOSPHATASE FAMILY PROTEIN (AFU_ORTHOLOGUE AFUA_1G06000)"/>
    <property type="match status" value="1"/>
</dbReference>
<evidence type="ECO:0000313" key="2">
    <source>
        <dbReference type="EMBL" id="RAL06135.1"/>
    </source>
</evidence>
<dbReference type="PANTHER" id="PTHR12905">
    <property type="entry name" value="METALLOPHOSPHOESTERASE"/>
    <property type="match status" value="1"/>
</dbReference>